<feature type="chain" id="PRO_5027134011" description="Defensin-like protein" evidence="9">
    <location>
        <begin position="24"/>
        <end position="78"/>
    </location>
</feature>
<dbReference type="GO" id="GO:0005576">
    <property type="term" value="C:extracellular region"/>
    <property type="evidence" value="ECO:0007669"/>
    <property type="project" value="UniProtKB-SubCell"/>
</dbReference>
<evidence type="ECO:0000256" key="1">
    <source>
        <dbReference type="ARBA" id="ARBA00004613"/>
    </source>
</evidence>
<gene>
    <name evidence="10" type="ORF">AN1_LOCUS19802</name>
</gene>
<dbReference type="AlphaFoldDB" id="A0A654FU49"/>
<accession>A0A654FU49</accession>
<keyword evidence="3 9" id="KW-0964">Secreted</keyword>
<keyword evidence="5 9" id="KW-0295">Fungicide</keyword>
<dbReference type="GO" id="GO:0031640">
    <property type="term" value="P:killing of cells of another organism"/>
    <property type="evidence" value="ECO:0007669"/>
    <property type="project" value="UniProtKB-UniRule"/>
</dbReference>
<evidence type="ECO:0000256" key="4">
    <source>
        <dbReference type="ARBA" id="ARBA00022529"/>
    </source>
</evidence>
<evidence type="ECO:0000313" key="11">
    <source>
        <dbReference type="Proteomes" id="UP000426265"/>
    </source>
</evidence>
<dbReference type="ExpressionAtlas" id="A0A654FU49">
    <property type="expression patterns" value="baseline and differential"/>
</dbReference>
<evidence type="ECO:0000256" key="2">
    <source>
        <dbReference type="ARBA" id="ARBA00006722"/>
    </source>
</evidence>
<dbReference type="EMBL" id="CACRSJ010000109">
    <property type="protein sequence ID" value="VYS64391.1"/>
    <property type="molecule type" value="Genomic_DNA"/>
</dbReference>
<reference evidence="10 11" key="1">
    <citation type="submission" date="2019-11" db="EMBL/GenBank/DDBJ databases">
        <authorList>
            <person name="Jiao W.-B."/>
            <person name="Schneeberger K."/>
        </authorList>
    </citation>
    <scope>NUCLEOTIDE SEQUENCE [LARGE SCALE GENOMIC DNA]</scope>
    <source>
        <strain evidence="11">cv. An-1</strain>
    </source>
</reference>
<name>A0A654FU49_ARATH</name>
<keyword evidence="7 9" id="KW-0611">Plant defense</keyword>
<evidence type="ECO:0000256" key="8">
    <source>
        <dbReference type="ARBA" id="ARBA00023157"/>
    </source>
</evidence>
<proteinExistence type="inferred from homology"/>
<dbReference type="GO" id="GO:0050832">
    <property type="term" value="P:defense response to fungus"/>
    <property type="evidence" value="ECO:0007669"/>
    <property type="project" value="UniProtKB-UniRule"/>
</dbReference>
<dbReference type="PANTHER" id="PTHR36788:SF3">
    <property type="entry name" value="DEFENSIN-LIKE PROTEIN 171-RELATED"/>
    <property type="match status" value="1"/>
</dbReference>
<evidence type="ECO:0000256" key="3">
    <source>
        <dbReference type="ARBA" id="ARBA00022525"/>
    </source>
</evidence>
<comment type="subcellular location">
    <subcellularLocation>
        <location evidence="1 9">Secreted</location>
    </subcellularLocation>
</comment>
<sequence length="78" mass="8416">MAKAPSPLVFPIIFLIIFALVEPNMGCIQIIGRCIKIPDCSASCRKFHGPHASGYCDNDGAGGTCICTYPCQTKEIHM</sequence>
<dbReference type="InterPro" id="IPR039641">
    <property type="entry name" value="LCR"/>
</dbReference>
<comment type="similarity">
    <text evidence="2 9">Belongs to the DEFL family.</text>
</comment>
<dbReference type="PANTHER" id="PTHR36788">
    <property type="entry name" value="DEFENSIN-LIKE PROTEIN 183"/>
    <property type="match status" value="1"/>
</dbReference>
<organism evidence="10 11">
    <name type="scientific">Arabidopsis thaliana</name>
    <name type="common">Mouse-ear cress</name>
    <dbReference type="NCBI Taxonomy" id="3702"/>
    <lineage>
        <taxon>Eukaryota</taxon>
        <taxon>Viridiplantae</taxon>
        <taxon>Streptophyta</taxon>
        <taxon>Embryophyta</taxon>
        <taxon>Tracheophyta</taxon>
        <taxon>Spermatophyta</taxon>
        <taxon>Magnoliopsida</taxon>
        <taxon>eudicotyledons</taxon>
        <taxon>Gunneridae</taxon>
        <taxon>Pentapetalae</taxon>
        <taxon>rosids</taxon>
        <taxon>malvids</taxon>
        <taxon>Brassicales</taxon>
        <taxon>Brassicaceae</taxon>
        <taxon>Camelineae</taxon>
        <taxon>Arabidopsis</taxon>
    </lineage>
</organism>
<dbReference type="Proteomes" id="UP000426265">
    <property type="component" value="Unassembled WGS sequence"/>
</dbReference>
<keyword evidence="8" id="KW-1015">Disulfide bond</keyword>
<feature type="signal peptide" evidence="9">
    <location>
        <begin position="1"/>
        <end position="23"/>
    </location>
</feature>
<dbReference type="Gene3D" id="3.30.30.10">
    <property type="entry name" value="Knottin, scorpion toxin-like"/>
    <property type="match status" value="1"/>
</dbReference>
<evidence type="ECO:0000256" key="9">
    <source>
        <dbReference type="RuleBase" id="RU367109"/>
    </source>
</evidence>
<evidence type="ECO:0000313" key="10">
    <source>
        <dbReference type="EMBL" id="VYS64391.1"/>
    </source>
</evidence>
<keyword evidence="4 9" id="KW-0929">Antimicrobial</keyword>
<keyword evidence="6 9" id="KW-0732">Signal</keyword>
<protein>
    <recommendedName>
        <fullName evidence="9">Defensin-like protein</fullName>
    </recommendedName>
</protein>
<evidence type="ECO:0000256" key="7">
    <source>
        <dbReference type="ARBA" id="ARBA00022821"/>
    </source>
</evidence>
<evidence type="ECO:0000256" key="5">
    <source>
        <dbReference type="ARBA" id="ARBA00022577"/>
    </source>
</evidence>
<evidence type="ECO:0000256" key="6">
    <source>
        <dbReference type="ARBA" id="ARBA00022729"/>
    </source>
</evidence>
<dbReference type="InterPro" id="IPR036574">
    <property type="entry name" value="Scorpion_toxin-like_sf"/>
</dbReference>